<dbReference type="EMBL" id="LR026963">
    <property type="protein sequence ID" value="VBB69333.1"/>
    <property type="molecule type" value="Genomic_DNA"/>
</dbReference>
<organism evidence="1">
    <name type="scientific">invertebrate metagenome</name>
    <dbReference type="NCBI Taxonomy" id="1711999"/>
    <lineage>
        <taxon>unclassified sequences</taxon>
        <taxon>metagenomes</taxon>
        <taxon>organismal metagenomes</taxon>
    </lineage>
</organism>
<dbReference type="AlphaFoldDB" id="A0A484H932"/>
<sequence length="43" mass="4713">MKIMETQTAVLKILLLQTGLFQYLGASLCCYSLNICICGSQKA</sequence>
<protein>
    <submittedName>
        <fullName evidence="1">Uncharacterized protein</fullName>
    </submittedName>
</protein>
<gene>
    <name evidence="1" type="ORF">RIEGSTA812A_PEG_806</name>
</gene>
<reference evidence="1" key="1">
    <citation type="submission" date="2018-10" db="EMBL/GenBank/DDBJ databases">
        <authorList>
            <person name="Gruber-Vodicka H."/>
            <person name="Jaeckle O."/>
        </authorList>
    </citation>
    <scope>NUCLEOTIDE SEQUENCE</scope>
</reference>
<evidence type="ECO:0000313" key="1">
    <source>
        <dbReference type="EMBL" id="VBB69333.1"/>
    </source>
</evidence>
<name>A0A484H932_9ZZZZ</name>
<proteinExistence type="predicted"/>
<accession>A0A484H932</accession>